<dbReference type="RefSeq" id="WP_192597613.1">
    <property type="nucleotide sequence ID" value="NZ_JADBEL010000003.1"/>
</dbReference>
<evidence type="ECO:0000256" key="4">
    <source>
        <dbReference type="ARBA" id="ARBA00023163"/>
    </source>
</evidence>
<keyword evidence="4" id="KW-0804">Transcription</keyword>
<dbReference type="Proteomes" id="UP000658225">
    <property type="component" value="Unassembled WGS sequence"/>
</dbReference>
<comment type="caution">
    <text evidence="7">The sequence shown here is derived from an EMBL/GenBank/DDBJ whole genome shotgun (WGS) entry which is preliminary data.</text>
</comment>
<accession>A0A927R2D4</accession>
<dbReference type="Pfam" id="PF13426">
    <property type="entry name" value="PAS_9"/>
    <property type="match status" value="1"/>
</dbReference>
<dbReference type="GO" id="GO:0006355">
    <property type="term" value="P:regulation of DNA-templated transcription"/>
    <property type="evidence" value="ECO:0007669"/>
    <property type="project" value="InterPro"/>
</dbReference>
<dbReference type="Pfam" id="PF02954">
    <property type="entry name" value="HTH_8"/>
    <property type="match status" value="1"/>
</dbReference>
<dbReference type="SUPFAM" id="SSF52540">
    <property type="entry name" value="P-loop containing nucleoside triphosphate hydrolases"/>
    <property type="match status" value="1"/>
</dbReference>
<dbReference type="SUPFAM" id="SSF51735">
    <property type="entry name" value="NAD(P)-binding Rossmann-fold domains"/>
    <property type="match status" value="1"/>
</dbReference>
<organism evidence="7 8">
    <name type="scientific">Sporosarcina limicola</name>
    <dbReference type="NCBI Taxonomy" id="34101"/>
    <lineage>
        <taxon>Bacteria</taxon>
        <taxon>Bacillati</taxon>
        <taxon>Bacillota</taxon>
        <taxon>Bacilli</taxon>
        <taxon>Bacillales</taxon>
        <taxon>Caryophanaceae</taxon>
        <taxon>Sporosarcina</taxon>
    </lineage>
</organism>
<feature type="domain" description="PAS" evidence="6">
    <location>
        <begin position="115"/>
        <end position="160"/>
    </location>
</feature>
<dbReference type="SMART" id="SM00382">
    <property type="entry name" value="AAA"/>
    <property type="match status" value="1"/>
</dbReference>
<dbReference type="PROSITE" id="PS00688">
    <property type="entry name" value="SIGMA54_INTERACT_3"/>
    <property type="match status" value="1"/>
</dbReference>
<dbReference type="CDD" id="cd00009">
    <property type="entry name" value="AAA"/>
    <property type="match status" value="1"/>
</dbReference>
<dbReference type="InterPro" id="IPR058031">
    <property type="entry name" value="AAA_lid_NorR"/>
</dbReference>
<dbReference type="Pfam" id="PF25601">
    <property type="entry name" value="AAA_lid_14"/>
    <property type="match status" value="1"/>
</dbReference>
<dbReference type="InterPro" id="IPR009057">
    <property type="entry name" value="Homeodomain-like_sf"/>
</dbReference>
<dbReference type="PANTHER" id="PTHR32071">
    <property type="entry name" value="TRANSCRIPTIONAL REGULATORY PROTEIN"/>
    <property type="match status" value="1"/>
</dbReference>
<dbReference type="FunFam" id="3.40.50.300:FF:000006">
    <property type="entry name" value="DNA-binding transcriptional regulator NtrC"/>
    <property type="match status" value="1"/>
</dbReference>
<dbReference type="AlphaFoldDB" id="A0A927R2D4"/>
<dbReference type="InterPro" id="IPR000014">
    <property type="entry name" value="PAS"/>
</dbReference>
<evidence type="ECO:0000313" key="7">
    <source>
        <dbReference type="EMBL" id="MBE1553801.1"/>
    </source>
</evidence>
<dbReference type="SUPFAM" id="SSF55785">
    <property type="entry name" value="PYP-like sensor domain (PAS domain)"/>
    <property type="match status" value="2"/>
</dbReference>
<evidence type="ECO:0000259" key="5">
    <source>
        <dbReference type="PROSITE" id="PS50045"/>
    </source>
</evidence>
<dbReference type="SMART" id="SM00091">
    <property type="entry name" value="PAS"/>
    <property type="match status" value="2"/>
</dbReference>
<dbReference type="EMBL" id="JADBEL010000003">
    <property type="protein sequence ID" value="MBE1553801.1"/>
    <property type="molecule type" value="Genomic_DNA"/>
</dbReference>
<dbReference type="PROSITE" id="PS50112">
    <property type="entry name" value="PAS"/>
    <property type="match status" value="2"/>
</dbReference>
<dbReference type="SUPFAM" id="SSF46689">
    <property type="entry name" value="Homeodomain-like"/>
    <property type="match status" value="1"/>
</dbReference>
<dbReference type="CDD" id="cd00130">
    <property type="entry name" value="PAS"/>
    <property type="match status" value="2"/>
</dbReference>
<evidence type="ECO:0000256" key="2">
    <source>
        <dbReference type="ARBA" id="ARBA00022840"/>
    </source>
</evidence>
<dbReference type="PRINTS" id="PR01590">
    <property type="entry name" value="HTHFIS"/>
</dbReference>
<dbReference type="Gene3D" id="1.10.8.60">
    <property type="match status" value="1"/>
</dbReference>
<dbReference type="InterPro" id="IPR027417">
    <property type="entry name" value="P-loop_NTPase"/>
</dbReference>
<dbReference type="InterPro" id="IPR035965">
    <property type="entry name" value="PAS-like_dom_sf"/>
</dbReference>
<dbReference type="InterPro" id="IPR002078">
    <property type="entry name" value="Sigma_54_int"/>
</dbReference>
<dbReference type="Gene3D" id="3.30.450.20">
    <property type="entry name" value="PAS domain"/>
    <property type="match status" value="2"/>
</dbReference>
<dbReference type="InterPro" id="IPR025944">
    <property type="entry name" value="Sigma_54_int_dom_CS"/>
</dbReference>
<dbReference type="Gene3D" id="1.10.10.60">
    <property type="entry name" value="Homeodomain-like"/>
    <property type="match status" value="1"/>
</dbReference>
<protein>
    <submittedName>
        <fullName evidence="7">PAS domain S-box-containing protein</fullName>
    </submittedName>
</protein>
<feature type="domain" description="Sigma-54 factor interaction" evidence="5">
    <location>
        <begin position="368"/>
        <end position="598"/>
    </location>
</feature>
<dbReference type="InterPro" id="IPR002197">
    <property type="entry name" value="HTH_Fis"/>
</dbReference>
<dbReference type="PANTHER" id="PTHR32071:SF121">
    <property type="entry name" value="SIGMA L-DEPENDENT TRANSCRIPTIONAL REGULATOR YQIR-RELATED"/>
    <property type="match status" value="1"/>
</dbReference>
<dbReference type="InterPro" id="IPR003593">
    <property type="entry name" value="AAA+_ATPase"/>
</dbReference>
<dbReference type="GO" id="GO:0043565">
    <property type="term" value="F:sequence-specific DNA binding"/>
    <property type="evidence" value="ECO:0007669"/>
    <property type="project" value="InterPro"/>
</dbReference>
<keyword evidence="2" id="KW-0067">ATP-binding</keyword>
<dbReference type="InterPro" id="IPR013767">
    <property type="entry name" value="PAS_fold"/>
</dbReference>
<reference evidence="7" key="1">
    <citation type="submission" date="2020-10" db="EMBL/GenBank/DDBJ databases">
        <title>Genomic Encyclopedia of Type Strains, Phase IV (KMG-IV): sequencing the most valuable type-strain genomes for metagenomic binning, comparative biology and taxonomic classification.</title>
        <authorList>
            <person name="Goeker M."/>
        </authorList>
    </citation>
    <scope>NUCLEOTIDE SEQUENCE</scope>
    <source>
        <strain evidence="7">DSM 13886</strain>
    </source>
</reference>
<keyword evidence="1" id="KW-0547">Nucleotide-binding</keyword>
<dbReference type="Gene3D" id="3.40.50.300">
    <property type="entry name" value="P-loop containing nucleotide triphosphate hydrolases"/>
    <property type="match status" value="1"/>
</dbReference>
<evidence type="ECO:0000313" key="8">
    <source>
        <dbReference type="Proteomes" id="UP000658225"/>
    </source>
</evidence>
<sequence length="681" mass="75323">MQNVLIVGAGAGGSIILDLLQNLEFMNVKAIIDTNEHAPGIKRAKQLGIAYGADWNSYLTDNLHIIFDVSGNKTVFAELLKARPAQTVLIPGSVANLLVSLLKENGTYITRIHAEMHKQRMIFDSIEEGMIGINAEGNVDFFNKSAAKMTGVSIEEAIGRPVTAVIPTTELPNVFKSGKVELNRELVLGNGLKIVTSRFPLFDSDGRKVGAFAVFKDITGVVALAEEITDLNNVKTMLEAIIHSSDDAISVVDDKGYGILVNPAYTRITGLSKDEVIGKPANADINEGESIHMKVLQSKKPVRGVNMRIGENNREVIVNVAPIIVDQQMRGSVGVIHDITEMRSLMKELDQARTIIRELESTYTFDDIFGGSPDMEISIEQAKLAAKSAVPVLLRGEIGTGKELFAHAIHSSSERRFNKFIRVNCATMQSDALESELFGLEPDVSQNNYAEVVQGLFEQSEQGTLFLDEVAELPYAVQKRLLTYLQNGMICRNGGKQSIKLSVRIIAATSKNLEKAMHNGTFNEELYYVLSRITIHIAPLRSRKKDIPLIVGHLLVKLNQEFGMTIEKITVQAQERLKQYDWPGNVRELENVLSRAMIYMESGEVVIGLEDVVKSLSSRENKIDKQLLPEKSTLTSIMDDYEKTILETALAENDGNKSLTASRLGISLRSLYYKLEKFNLV</sequence>
<gene>
    <name evidence="7" type="ORF">H4683_000875</name>
</gene>
<evidence type="ECO:0000256" key="1">
    <source>
        <dbReference type="ARBA" id="ARBA00022741"/>
    </source>
</evidence>
<proteinExistence type="predicted"/>
<dbReference type="PROSITE" id="PS50045">
    <property type="entry name" value="SIGMA54_INTERACT_4"/>
    <property type="match status" value="1"/>
</dbReference>
<dbReference type="Pfam" id="PF00989">
    <property type="entry name" value="PAS"/>
    <property type="match status" value="1"/>
</dbReference>
<evidence type="ECO:0000259" key="6">
    <source>
        <dbReference type="PROSITE" id="PS50112"/>
    </source>
</evidence>
<dbReference type="GO" id="GO:0005524">
    <property type="term" value="F:ATP binding"/>
    <property type="evidence" value="ECO:0007669"/>
    <property type="project" value="UniProtKB-KW"/>
</dbReference>
<name>A0A927R2D4_9BACL</name>
<dbReference type="Pfam" id="PF00158">
    <property type="entry name" value="Sigma54_activat"/>
    <property type="match status" value="1"/>
</dbReference>
<keyword evidence="8" id="KW-1185">Reference proteome</keyword>
<feature type="domain" description="PAS" evidence="6">
    <location>
        <begin position="234"/>
        <end position="279"/>
    </location>
</feature>
<dbReference type="NCBIfam" id="TIGR00229">
    <property type="entry name" value="sensory_box"/>
    <property type="match status" value="2"/>
</dbReference>
<dbReference type="InterPro" id="IPR036291">
    <property type="entry name" value="NAD(P)-bd_dom_sf"/>
</dbReference>
<keyword evidence="3" id="KW-0805">Transcription regulation</keyword>
<evidence type="ECO:0000256" key="3">
    <source>
        <dbReference type="ARBA" id="ARBA00023015"/>
    </source>
</evidence>